<evidence type="ECO:0000256" key="3">
    <source>
        <dbReference type="RuleBase" id="RU364116"/>
    </source>
</evidence>
<keyword evidence="3" id="KW-0479">Metal-binding</keyword>
<feature type="domain" description="Radical SAM core" evidence="4">
    <location>
        <begin position="7"/>
        <end position="245"/>
    </location>
</feature>
<dbReference type="AlphaFoldDB" id="A0A9P1KAY6"/>
<accession>A0A9P1KAY6</accession>
<keyword evidence="5" id="KW-0560">Oxidoreductase</keyword>
<dbReference type="SUPFAM" id="SSF102114">
    <property type="entry name" value="Radical SAM enzymes"/>
    <property type="match status" value="1"/>
</dbReference>
<dbReference type="Pfam" id="PF04055">
    <property type="entry name" value="Radical_SAM"/>
    <property type="match status" value="1"/>
</dbReference>
<keyword evidence="3" id="KW-0963">Cytoplasm</keyword>
<dbReference type="RefSeq" id="WP_008056934.1">
    <property type="nucleotide sequence ID" value="NZ_FO818640.1"/>
</dbReference>
<keyword evidence="6" id="KW-1185">Reference proteome</keyword>
<dbReference type="InterPro" id="IPR058240">
    <property type="entry name" value="rSAM_sf"/>
</dbReference>
<dbReference type="GO" id="GO:0005737">
    <property type="term" value="C:cytoplasm"/>
    <property type="evidence" value="ECO:0007669"/>
    <property type="project" value="UniProtKB-SubCell"/>
</dbReference>
<gene>
    <name evidence="5" type="primary">hemN</name>
    <name evidence="5" type="ORF">ARTHRO_10657</name>
</gene>
<evidence type="ECO:0000256" key="1">
    <source>
        <dbReference type="ARBA" id="ARBA00006100"/>
    </source>
</evidence>
<keyword evidence="3" id="KW-0004">4Fe-4S</keyword>
<dbReference type="Pfam" id="PF06969">
    <property type="entry name" value="HemN_C"/>
    <property type="match status" value="1"/>
</dbReference>
<organism evidence="5 6">
    <name type="scientific">Limnospira indica PCC 8005</name>
    <dbReference type="NCBI Taxonomy" id="376219"/>
    <lineage>
        <taxon>Bacteria</taxon>
        <taxon>Bacillati</taxon>
        <taxon>Cyanobacteriota</taxon>
        <taxon>Cyanophyceae</taxon>
        <taxon>Oscillatoriophycideae</taxon>
        <taxon>Oscillatoriales</taxon>
        <taxon>Sirenicapillariaceae</taxon>
        <taxon>Limnospira</taxon>
    </lineage>
</organism>
<evidence type="ECO:0000313" key="6">
    <source>
        <dbReference type="Proteomes" id="UP000032946"/>
    </source>
</evidence>
<dbReference type="InterPro" id="IPR010723">
    <property type="entry name" value="HemN_C"/>
</dbReference>
<dbReference type="Proteomes" id="UP000032946">
    <property type="component" value="Chromosome"/>
</dbReference>
<dbReference type="CDD" id="cd01335">
    <property type="entry name" value="Radical_SAM"/>
    <property type="match status" value="1"/>
</dbReference>
<comment type="subcellular location">
    <subcellularLocation>
        <location evidence="3">Cytoplasm</location>
    </subcellularLocation>
</comment>
<keyword evidence="3" id="KW-0349">Heme</keyword>
<dbReference type="InterPro" id="IPR006638">
    <property type="entry name" value="Elp3/MiaA/NifB-like_rSAM"/>
</dbReference>
<keyword evidence="3" id="KW-0411">Iron-sulfur</keyword>
<dbReference type="PANTHER" id="PTHR13932:SF5">
    <property type="entry name" value="RADICAL S-ADENOSYL METHIONINE DOMAIN-CONTAINING PROTEIN 1, MITOCHONDRIAL"/>
    <property type="match status" value="1"/>
</dbReference>
<dbReference type="PROSITE" id="PS51918">
    <property type="entry name" value="RADICAL_SAM"/>
    <property type="match status" value="1"/>
</dbReference>
<dbReference type="GO" id="GO:0046872">
    <property type="term" value="F:metal ion binding"/>
    <property type="evidence" value="ECO:0007669"/>
    <property type="project" value="UniProtKB-UniRule"/>
</dbReference>
<evidence type="ECO:0000313" key="5">
    <source>
        <dbReference type="EMBL" id="CDM92984.1"/>
    </source>
</evidence>
<keyword evidence="3" id="KW-0408">Iron</keyword>
<dbReference type="GO" id="GO:0006779">
    <property type="term" value="P:porphyrin-containing compound biosynthetic process"/>
    <property type="evidence" value="ECO:0007669"/>
    <property type="project" value="InterPro"/>
</dbReference>
<dbReference type="SFLD" id="SFLDF00562">
    <property type="entry name" value="HemN-like__clustered_with_heat"/>
    <property type="match status" value="1"/>
</dbReference>
<keyword evidence="3" id="KW-0949">S-adenosyl-L-methionine</keyword>
<evidence type="ECO:0000259" key="4">
    <source>
        <dbReference type="PROSITE" id="PS51918"/>
    </source>
</evidence>
<dbReference type="InterPro" id="IPR004559">
    <property type="entry name" value="HemW-like"/>
</dbReference>
<dbReference type="EMBL" id="FO818640">
    <property type="protein sequence ID" value="CDM92984.1"/>
    <property type="molecule type" value="Genomic_DNA"/>
</dbReference>
<comment type="similarity">
    <text evidence="1">Belongs to the anaerobic coproporphyrinogen-III oxidase family. HemW subfamily.</text>
</comment>
<dbReference type="GO" id="GO:0004109">
    <property type="term" value="F:coproporphyrinogen oxidase activity"/>
    <property type="evidence" value="ECO:0007669"/>
    <property type="project" value="InterPro"/>
</dbReference>
<dbReference type="SFLD" id="SFLDS00029">
    <property type="entry name" value="Radical_SAM"/>
    <property type="match status" value="1"/>
</dbReference>
<dbReference type="SMART" id="SM00729">
    <property type="entry name" value="Elp3"/>
    <property type="match status" value="1"/>
</dbReference>
<reference evidence="5 6" key="1">
    <citation type="submission" date="2014-02" db="EMBL/GenBank/DDBJ databases">
        <authorList>
            <person name="Genoscope - CEA"/>
        </authorList>
    </citation>
    <scope>NUCLEOTIDE SEQUENCE [LARGE SCALE GENOMIC DNA]</scope>
    <source>
        <strain evidence="5 6">PCC 8005</strain>
    </source>
</reference>
<protein>
    <recommendedName>
        <fullName evidence="2 3">Heme chaperone HemW</fullName>
    </recommendedName>
</protein>
<evidence type="ECO:0000256" key="2">
    <source>
        <dbReference type="ARBA" id="ARBA00017228"/>
    </source>
</evidence>
<proteinExistence type="inferred from homology"/>
<dbReference type="InterPro" id="IPR034505">
    <property type="entry name" value="Coproporphyrinogen-III_oxidase"/>
</dbReference>
<keyword evidence="3" id="KW-0143">Chaperone</keyword>
<comment type="function">
    <text evidence="3">Probably acts as a heme chaperone, transferring heme to an unknown acceptor. Binds one molecule of heme per monomer, possibly covalently. Binds 1 [4Fe-4S] cluster. The cluster is coordinated with 3 cysteines and an exchangeable S-adenosyl-L-methionine.</text>
</comment>
<sequence>MLNESCINTETPTAAYVHIPFCRRRCYYCDFAVSVVGDRRHGENSGMMEEYVDFLRSEILNQRHFGPPLKTVFFGGGTPSLLSVQQFDRLIKTISDNLGIASDAEISVEMDPGTFDLGKLQGFVAAGANRVSVGVQAFQDDLLRLCGRSHTVADIWRAIDLINQVGVVNFSIDLISGLPHQTPEMMQESLDQVLSINPAHVSHYDLIVEPQTAFGRYYKPGEFPLPDDQTTANLYRQAQKCLTSRFKHYEISNYARPGFECRHNLVYWHNQPYYGFGMGAASYVGGYRLTRPRTRDRYYQWLQSSGGAGVESLRVFHSADLAPAPTEAIAIILGSDILLETLMLGLRLASGVDLVRLQQQFGQETVSQITDILKPLGDRGWVEVVSTQEEPDQPATPHLRLTDPEGFLFSNTILAELFGHLQLSETSTAIGTSAV</sequence>
<dbReference type="NCBIfam" id="TIGR00539">
    <property type="entry name" value="hemN_rel"/>
    <property type="match status" value="1"/>
</dbReference>
<dbReference type="InterPro" id="IPR007197">
    <property type="entry name" value="rSAM"/>
</dbReference>
<dbReference type="PANTHER" id="PTHR13932">
    <property type="entry name" value="COPROPORPHYRINIGEN III OXIDASE"/>
    <property type="match status" value="1"/>
</dbReference>
<dbReference type="GO" id="GO:0051539">
    <property type="term" value="F:4 iron, 4 sulfur cluster binding"/>
    <property type="evidence" value="ECO:0007669"/>
    <property type="project" value="UniProtKB-UniRule"/>
</dbReference>
<dbReference type="Gene3D" id="3.30.750.200">
    <property type="match status" value="1"/>
</dbReference>
<name>A0A9P1KAY6_9CYAN</name>
<dbReference type="SFLD" id="SFLDG01065">
    <property type="entry name" value="anaerobic_coproporphyrinogen-I"/>
    <property type="match status" value="1"/>
</dbReference>